<evidence type="ECO:0000256" key="12">
    <source>
        <dbReference type="ARBA" id="ARBA00036099"/>
    </source>
</evidence>
<keyword evidence="17" id="KW-1185">Reference proteome</keyword>
<dbReference type="CDD" id="cd11492">
    <property type="entry name" value="SLC5sbd_NIS-SMVT"/>
    <property type="match status" value="1"/>
</dbReference>
<feature type="region of interest" description="Disordered" evidence="14">
    <location>
        <begin position="598"/>
        <end position="633"/>
    </location>
</feature>
<feature type="transmembrane region" description="Helical" evidence="15">
    <location>
        <begin position="335"/>
        <end position="356"/>
    </location>
</feature>
<feature type="transmembrane region" description="Helical" evidence="15">
    <location>
        <begin position="419"/>
        <end position="444"/>
    </location>
</feature>
<dbReference type="GO" id="GO:0005886">
    <property type="term" value="C:plasma membrane"/>
    <property type="evidence" value="ECO:0007669"/>
    <property type="project" value="UniProtKB-SubCell"/>
</dbReference>
<feature type="transmembrane region" description="Helical" evidence="15">
    <location>
        <begin position="25"/>
        <end position="44"/>
    </location>
</feature>
<dbReference type="PANTHER" id="PTHR42985:SF2">
    <property type="entry name" value="SODIUM-DEPENDENT MULTIVITAMIN TRANSPORTER"/>
    <property type="match status" value="1"/>
</dbReference>
<keyword evidence="9 15" id="KW-0472">Membrane</keyword>
<dbReference type="AlphaFoldDB" id="A0A7M7RES3"/>
<evidence type="ECO:0000256" key="9">
    <source>
        <dbReference type="ARBA" id="ARBA00023136"/>
    </source>
</evidence>
<protein>
    <submittedName>
        <fullName evidence="16">Uncharacterized protein</fullName>
    </submittedName>
</protein>
<comment type="similarity">
    <text evidence="2 13">Belongs to the sodium:solute symporter (SSF) (TC 2.A.21) family.</text>
</comment>
<reference evidence="16" key="2">
    <citation type="submission" date="2021-01" db="UniProtKB">
        <authorList>
            <consortium name="EnsemblMetazoa"/>
        </authorList>
    </citation>
    <scope>IDENTIFICATION</scope>
</reference>
<feature type="transmembrane region" description="Helical" evidence="15">
    <location>
        <begin position="94"/>
        <end position="114"/>
    </location>
</feature>
<evidence type="ECO:0000256" key="4">
    <source>
        <dbReference type="ARBA" id="ARBA00022475"/>
    </source>
</evidence>
<comment type="catalytic activity">
    <reaction evidence="12">
        <text>iodide(out) + 2 Na(+)(out) = iodide(in) + 2 Na(+)(in)</text>
        <dbReference type="Rhea" id="RHEA:71207"/>
        <dbReference type="ChEBI" id="CHEBI:16382"/>
        <dbReference type="ChEBI" id="CHEBI:29101"/>
    </reaction>
</comment>
<evidence type="ECO:0000256" key="3">
    <source>
        <dbReference type="ARBA" id="ARBA00022448"/>
    </source>
</evidence>
<evidence type="ECO:0000256" key="13">
    <source>
        <dbReference type="RuleBase" id="RU362091"/>
    </source>
</evidence>
<dbReference type="OMA" id="MTIYMAC"/>
<dbReference type="Gene3D" id="1.20.1730.10">
    <property type="entry name" value="Sodium/glucose cotransporter"/>
    <property type="match status" value="1"/>
</dbReference>
<feature type="transmembrane region" description="Helical" evidence="15">
    <location>
        <begin position="170"/>
        <end position="189"/>
    </location>
</feature>
<dbReference type="GeneID" id="582008"/>
<keyword evidence="6 15" id="KW-1133">Transmembrane helix</keyword>
<feature type="transmembrane region" description="Helical" evidence="15">
    <location>
        <begin position="64"/>
        <end position="82"/>
    </location>
</feature>
<feature type="transmembrane region" description="Helical" evidence="15">
    <location>
        <begin position="393"/>
        <end position="413"/>
    </location>
</feature>
<evidence type="ECO:0000256" key="15">
    <source>
        <dbReference type="SAM" id="Phobius"/>
    </source>
</evidence>
<evidence type="ECO:0000313" key="17">
    <source>
        <dbReference type="Proteomes" id="UP000007110"/>
    </source>
</evidence>
<dbReference type="Proteomes" id="UP000007110">
    <property type="component" value="Unassembled WGS sequence"/>
</dbReference>
<evidence type="ECO:0000256" key="11">
    <source>
        <dbReference type="ARBA" id="ARBA00023201"/>
    </source>
</evidence>
<feature type="transmembrane region" description="Helical" evidence="15">
    <location>
        <begin position="290"/>
        <end position="315"/>
    </location>
</feature>
<feature type="transmembrane region" description="Helical" evidence="15">
    <location>
        <begin position="251"/>
        <end position="269"/>
    </location>
</feature>
<dbReference type="Pfam" id="PF00474">
    <property type="entry name" value="SSF"/>
    <property type="match status" value="1"/>
</dbReference>
<dbReference type="PROSITE" id="PS50283">
    <property type="entry name" value="NA_SOLUT_SYMP_3"/>
    <property type="match status" value="1"/>
</dbReference>
<keyword evidence="8" id="KW-0406">Ion transport</keyword>
<dbReference type="GO" id="GO:0098660">
    <property type="term" value="P:inorganic ion transmembrane transport"/>
    <property type="evidence" value="ECO:0007669"/>
    <property type="project" value="UniProtKB-ARBA"/>
</dbReference>
<evidence type="ECO:0000256" key="6">
    <source>
        <dbReference type="ARBA" id="ARBA00022989"/>
    </source>
</evidence>
<dbReference type="InParanoid" id="A0A7M7RES3"/>
<dbReference type="KEGG" id="spu:582008"/>
<evidence type="ECO:0000313" key="16">
    <source>
        <dbReference type="EnsemblMetazoa" id="XP_787078"/>
    </source>
</evidence>
<sequence length="633" mass="68882">MSAESGTGDGLAGPDGSARLSVVDYVVFVMVLVISASIGIYHACTGGKQKTTQEFFVADRKMPFVPVGFSLLASWMSAIALLGTPSEVYVYGTMFWYIGGSYIFMSIITANVFIPTFYNLRLTSVYEYLELRFSVAARLIGTTGFVIYMVMYMSIVLYAPALAVNAVTGFTLWGSVLTVGLVCAFYTALGGMKAVIWTDVFQTLIMVSCLIAVIIHGSVKMNGFGNVWRINDEGGRVVFDDIRVNPTIRHTVWSLVFGATFNWLATFGCNQASVQRYLSCPTLKAAKWSIYLNCPMLFIFVSLCLMCGLVMFAVFADCDPIKAGYITNGDQLLPFYVVTQLGFLHGLPGLFIAAIFSGTLSTVSSGLNSLAAVTVEDIIRPIKKDLSDAKRTTISKILAILYGLLAIGMAFVASKLGPLLTVAIGLMGMIGGPLLGMFTLGIVFPWSNNKGAIVGGLTGFAFSFWIGIGAYVYPPMADKLPTSIDGCFLTNITDITTDIPLYLLANVTSLPDMVPEPYPRIAKFYSISYLWYSFTAMSVVLFVGLLTSFLTGATRPSELDPRLICPISRKLFCCFPANCRRKLDCGVNFDEIDQRSGNAFDGDEKNDDANNYSMLDQKENGRAPSPVVESTQF</sequence>
<reference evidence="17" key="1">
    <citation type="submission" date="2015-02" db="EMBL/GenBank/DDBJ databases">
        <title>Genome sequencing for Strongylocentrotus purpuratus.</title>
        <authorList>
            <person name="Murali S."/>
            <person name="Liu Y."/>
            <person name="Vee V."/>
            <person name="English A."/>
            <person name="Wang M."/>
            <person name="Skinner E."/>
            <person name="Han Y."/>
            <person name="Muzny D.M."/>
            <person name="Worley K.C."/>
            <person name="Gibbs R.A."/>
        </authorList>
    </citation>
    <scope>NUCLEOTIDE SEQUENCE</scope>
</reference>
<evidence type="ECO:0000256" key="10">
    <source>
        <dbReference type="ARBA" id="ARBA00023180"/>
    </source>
</evidence>
<keyword evidence="7" id="KW-0915">Sodium</keyword>
<keyword evidence="11" id="KW-0739">Sodium transport</keyword>
<keyword evidence="5 15" id="KW-0812">Transmembrane</keyword>
<dbReference type="PROSITE" id="PS00456">
    <property type="entry name" value="NA_SOLUT_SYMP_1"/>
    <property type="match status" value="1"/>
</dbReference>
<keyword evidence="4" id="KW-1003">Cell membrane</keyword>
<proteinExistence type="inferred from homology"/>
<dbReference type="GO" id="GO:0015075">
    <property type="term" value="F:monoatomic ion transmembrane transporter activity"/>
    <property type="evidence" value="ECO:0007669"/>
    <property type="project" value="UniProtKB-ARBA"/>
</dbReference>
<feature type="transmembrane region" description="Helical" evidence="15">
    <location>
        <begin position="451"/>
        <end position="473"/>
    </location>
</feature>
<organism evidence="16 17">
    <name type="scientific">Strongylocentrotus purpuratus</name>
    <name type="common">Purple sea urchin</name>
    <dbReference type="NCBI Taxonomy" id="7668"/>
    <lineage>
        <taxon>Eukaryota</taxon>
        <taxon>Metazoa</taxon>
        <taxon>Echinodermata</taxon>
        <taxon>Eleutherozoa</taxon>
        <taxon>Echinozoa</taxon>
        <taxon>Echinoidea</taxon>
        <taxon>Euechinoidea</taxon>
        <taxon>Echinacea</taxon>
        <taxon>Camarodonta</taxon>
        <taxon>Echinidea</taxon>
        <taxon>Strongylocentrotidae</taxon>
        <taxon>Strongylocentrotus</taxon>
    </lineage>
</organism>
<evidence type="ECO:0000256" key="1">
    <source>
        <dbReference type="ARBA" id="ARBA00004651"/>
    </source>
</evidence>
<keyword evidence="3" id="KW-0813">Transport</keyword>
<feature type="transmembrane region" description="Helical" evidence="15">
    <location>
        <begin position="135"/>
        <end position="158"/>
    </location>
</feature>
<evidence type="ECO:0000256" key="5">
    <source>
        <dbReference type="ARBA" id="ARBA00022692"/>
    </source>
</evidence>
<dbReference type="EnsemblMetazoa" id="XM_781985">
    <property type="protein sequence ID" value="XP_787078"/>
    <property type="gene ID" value="LOC582008"/>
</dbReference>
<dbReference type="NCBIfam" id="TIGR00813">
    <property type="entry name" value="sss"/>
    <property type="match status" value="1"/>
</dbReference>
<dbReference type="OrthoDB" id="6132759at2759"/>
<name>A0A7M7RES3_STRPU</name>
<dbReference type="InterPro" id="IPR018212">
    <property type="entry name" value="Na/solute_symporter_CS"/>
</dbReference>
<dbReference type="GO" id="GO:0015293">
    <property type="term" value="F:symporter activity"/>
    <property type="evidence" value="ECO:0000318"/>
    <property type="project" value="GO_Central"/>
</dbReference>
<evidence type="ECO:0000256" key="2">
    <source>
        <dbReference type="ARBA" id="ARBA00006434"/>
    </source>
</evidence>
<comment type="subcellular location">
    <subcellularLocation>
        <location evidence="1">Cell membrane</location>
        <topology evidence="1">Multi-pass membrane protein</topology>
    </subcellularLocation>
</comment>
<dbReference type="InterPro" id="IPR051163">
    <property type="entry name" value="Sodium:Solute_Symporter_SSF"/>
</dbReference>
<evidence type="ECO:0000256" key="14">
    <source>
        <dbReference type="SAM" id="MobiDB-lite"/>
    </source>
</evidence>
<dbReference type="GO" id="GO:0006814">
    <property type="term" value="P:sodium ion transport"/>
    <property type="evidence" value="ECO:0000318"/>
    <property type="project" value="GO_Central"/>
</dbReference>
<accession>A0A7M7RES3</accession>
<dbReference type="InterPro" id="IPR001734">
    <property type="entry name" value="Na/solute_symporter"/>
</dbReference>
<evidence type="ECO:0000256" key="8">
    <source>
        <dbReference type="ARBA" id="ARBA00023065"/>
    </source>
</evidence>
<feature type="transmembrane region" description="Helical" evidence="15">
    <location>
        <begin position="529"/>
        <end position="553"/>
    </location>
</feature>
<keyword evidence="10" id="KW-0325">Glycoprotein</keyword>
<evidence type="ECO:0000256" key="7">
    <source>
        <dbReference type="ARBA" id="ARBA00023053"/>
    </source>
</evidence>
<feature type="transmembrane region" description="Helical" evidence="15">
    <location>
        <begin position="201"/>
        <end position="219"/>
    </location>
</feature>
<dbReference type="PANTHER" id="PTHR42985">
    <property type="entry name" value="SODIUM-COUPLED MONOCARBOXYLATE TRANSPORTER"/>
    <property type="match status" value="1"/>
</dbReference>
<dbReference type="InterPro" id="IPR038377">
    <property type="entry name" value="Na/Glc_symporter_sf"/>
</dbReference>
<dbReference type="RefSeq" id="XP_787078.3">
    <property type="nucleotide sequence ID" value="XM_781985.5"/>
</dbReference>